<feature type="region of interest" description="Disordered" evidence="1">
    <location>
        <begin position="54"/>
        <end position="103"/>
    </location>
</feature>
<feature type="region of interest" description="Disordered" evidence="1">
    <location>
        <begin position="137"/>
        <end position="162"/>
    </location>
</feature>
<feature type="compositionally biased region" description="Low complexity" evidence="1">
    <location>
        <begin position="446"/>
        <end position="457"/>
    </location>
</feature>
<dbReference type="GeneID" id="5715032"/>
<feature type="compositionally biased region" description="Gly residues" evidence="1">
    <location>
        <begin position="795"/>
        <end position="811"/>
    </location>
</feature>
<feature type="compositionally biased region" description="Gly residues" evidence="1">
    <location>
        <begin position="574"/>
        <end position="587"/>
    </location>
</feature>
<evidence type="ECO:0000313" key="2">
    <source>
        <dbReference type="EMBL" id="PNW88034.1"/>
    </source>
</evidence>
<feature type="region of interest" description="Disordered" evidence="1">
    <location>
        <begin position="180"/>
        <end position="264"/>
    </location>
</feature>
<evidence type="ECO:0000256" key="1">
    <source>
        <dbReference type="SAM" id="MobiDB-lite"/>
    </source>
</evidence>
<feature type="compositionally biased region" description="Low complexity" evidence="1">
    <location>
        <begin position="562"/>
        <end position="573"/>
    </location>
</feature>
<feature type="compositionally biased region" description="Low complexity" evidence="1">
    <location>
        <begin position="698"/>
        <end position="709"/>
    </location>
</feature>
<feature type="region of interest" description="Disordered" evidence="1">
    <location>
        <begin position="790"/>
        <end position="848"/>
    </location>
</feature>
<protein>
    <submittedName>
        <fullName evidence="2">Uncharacterized protein</fullName>
    </submittedName>
</protein>
<feature type="region of interest" description="Disordered" evidence="1">
    <location>
        <begin position="685"/>
        <end position="723"/>
    </location>
</feature>
<dbReference type="KEGG" id="cre:CHLRE_01g011550v5"/>
<dbReference type="AlphaFoldDB" id="A0A2K3E5I7"/>
<dbReference type="InParanoid" id="A0A2K3E5I7"/>
<dbReference type="Proteomes" id="UP000006906">
    <property type="component" value="Chromosome 1"/>
</dbReference>
<dbReference type="EMBL" id="CM008962">
    <property type="protein sequence ID" value="PNW88034.1"/>
    <property type="molecule type" value="Genomic_DNA"/>
</dbReference>
<feature type="compositionally biased region" description="Polar residues" evidence="1">
    <location>
        <begin position="204"/>
        <end position="221"/>
    </location>
</feature>
<dbReference type="ExpressionAtlas" id="A0A2K3E5I7">
    <property type="expression patterns" value="baseline and differential"/>
</dbReference>
<sequence length="1103" mass="107014">MPPKWFAACFGRTNAEDGHVASASAAARRAGYEDDGISVSDYDVSLTKRLKLRRLSKKGQPAKSDSKRSSNMFGSGKGNAKGGDVAAWGQDVDGGGAEGPGNSARKLRIISTTNGPSGPLPDSPSAKLRTSKKHLRAHLKQAQPKRSILKRGGTDSMAGGGDVDIDALDDGEAPWDVDDCPSAPCSPAGGAGGAGFGDGPAYGRNSSNAWEPSPSRFSGSASRIVPLPANNAPAAAATTGGMAAAGRPGSDRRASGGSWVGGGERPVSPAAGQVYGNPCSGGPVQQFTAPYGNGCDGGACMVNGGGPDEAGAEPAPWLRRGGGGDIHAEAAGGGGGAAFGRQISSPVPDAAASAGGAGWGVSLPTPSRLAHSSTAGVAGLDGPGQGGPSGYDSHGGGGGGSRLSSARGGLRGGGVPAVVVHSGGGGTSGGGVSVASSALRAALAQGGAGGSRSSQAAHMHDGQSAKPLAVSALRASTTAGGSGGVMSAPVVWSINELCEPAEGEQPEGLYPPASYGGGSAAAGVDGGPYGSSRRASFQAPAPQTQRSLRAERPAALILPIERPGSGRSPAGGAPNSGGGGGGGGGGHHSLRISPAAAAAAGLASCGQDTPMSMPAGAAAAAFSRRITNTSNPMSALVSPTTAAGPSSCAALAGATRDEVMRMLAAESPGRSSMWYDHKARELMQAAEAARGSDGAGRAGMQQQLQPQRQYARPSVPGDGRSSHVLTHSVSAFTQLAATTCCQDPAAAAAAVGADAVPLSAPASALDGYAAASSSVGGAAGSSHVFSLSSRSALQGGPGGGRGGGGGGGLGGTSYSLLGDATGEARRPSAAGPDGGNNSIGRVRGGNYADSAPATHTGLVLPGSLGGLPGSITGGDEDGLFPNGLANHAPDVVGAAAAAILLAPPEQLQQQQAAAAAAFAPGSYHPSRNQSFLQRYASGSGLSERRERVVGGADNGHAAFRARAATISTSGGGRPAALPGSDGLLNTPNAANRPGGTWRAAVTSSTAAAAAASHSPHAHARAVAGAAPKAWDIDAPAVAEARALAAPAVPAAGATRAPAKADPALEPPELVLSAAAAKLASLMSLARLHSDSEEEQEEAEAEGS</sequence>
<feature type="region of interest" description="Disordered" evidence="1">
    <location>
        <begin position="446"/>
        <end position="465"/>
    </location>
</feature>
<feature type="compositionally biased region" description="Gly residues" evidence="1">
    <location>
        <begin position="189"/>
        <end position="200"/>
    </location>
</feature>
<gene>
    <name evidence="2" type="ORF">CHLRE_01g011550v5</name>
</gene>
<reference evidence="2 3" key="1">
    <citation type="journal article" date="2007" name="Science">
        <title>The Chlamydomonas genome reveals the evolution of key animal and plant functions.</title>
        <authorList>
            <person name="Merchant S.S."/>
            <person name="Prochnik S.E."/>
            <person name="Vallon O."/>
            <person name="Harris E.H."/>
            <person name="Karpowicz S.J."/>
            <person name="Witman G.B."/>
            <person name="Terry A."/>
            <person name="Salamov A."/>
            <person name="Fritz-Laylin L.K."/>
            <person name="Marechal-Drouard L."/>
            <person name="Marshall W.F."/>
            <person name="Qu L.H."/>
            <person name="Nelson D.R."/>
            <person name="Sanderfoot A.A."/>
            <person name="Spalding M.H."/>
            <person name="Kapitonov V.V."/>
            <person name="Ren Q."/>
            <person name="Ferris P."/>
            <person name="Lindquist E."/>
            <person name="Shapiro H."/>
            <person name="Lucas S.M."/>
            <person name="Grimwood J."/>
            <person name="Schmutz J."/>
            <person name="Cardol P."/>
            <person name="Cerutti H."/>
            <person name="Chanfreau G."/>
            <person name="Chen C.L."/>
            <person name="Cognat V."/>
            <person name="Croft M.T."/>
            <person name="Dent R."/>
            <person name="Dutcher S."/>
            <person name="Fernandez E."/>
            <person name="Fukuzawa H."/>
            <person name="Gonzalez-Ballester D."/>
            <person name="Gonzalez-Halphen D."/>
            <person name="Hallmann A."/>
            <person name="Hanikenne M."/>
            <person name="Hippler M."/>
            <person name="Inwood W."/>
            <person name="Jabbari K."/>
            <person name="Kalanon M."/>
            <person name="Kuras R."/>
            <person name="Lefebvre P.A."/>
            <person name="Lemaire S.D."/>
            <person name="Lobanov A.V."/>
            <person name="Lohr M."/>
            <person name="Manuell A."/>
            <person name="Meier I."/>
            <person name="Mets L."/>
            <person name="Mittag M."/>
            <person name="Mittelmeier T."/>
            <person name="Moroney J.V."/>
            <person name="Moseley J."/>
            <person name="Napoli C."/>
            <person name="Nedelcu A.M."/>
            <person name="Niyogi K."/>
            <person name="Novoselov S.V."/>
            <person name="Paulsen I.T."/>
            <person name="Pazour G."/>
            <person name="Purton S."/>
            <person name="Ral J.P."/>
            <person name="Riano-Pachon D.M."/>
            <person name="Riekhof W."/>
            <person name="Rymarquis L."/>
            <person name="Schroda M."/>
            <person name="Stern D."/>
            <person name="Umen J."/>
            <person name="Willows R."/>
            <person name="Wilson N."/>
            <person name="Zimmer S.L."/>
            <person name="Allmer J."/>
            <person name="Balk J."/>
            <person name="Bisova K."/>
            <person name="Chen C.J."/>
            <person name="Elias M."/>
            <person name="Gendler K."/>
            <person name="Hauser C."/>
            <person name="Lamb M.R."/>
            <person name="Ledford H."/>
            <person name="Long J.C."/>
            <person name="Minagawa J."/>
            <person name="Page M.D."/>
            <person name="Pan J."/>
            <person name="Pootakham W."/>
            <person name="Roje S."/>
            <person name="Rose A."/>
            <person name="Stahlberg E."/>
            <person name="Terauchi A.M."/>
            <person name="Yang P."/>
            <person name="Ball S."/>
            <person name="Bowler C."/>
            <person name="Dieckmann C.L."/>
            <person name="Gladyshev V.N."/>
            <person name="Green P."/>
            <person name="Jorgensen R."/>
            <person name="Mayfield S."/>
            <person name="Mueller-Roeber B."/>
            <person name="Rajamani S."/>
            <person name="Sayre R.T."/>
            <person name="Brokstein P."/>
            <person name="Dubchak I."/>
            <person name="Goodstein D."/>
            <person name="Hornick L."/>
            <person name="Huang Y.W."/>
            <person name="Jhaveri J."/>
            <person name="Luo Y."/>
            <person name="Martinez D."/>
            <person name="Ngau W.C."/>
            <person name="Otillar B."/>
            <person name="Poliakov A."/>
            <person name="Porter A."/>
            <person name="Szajkowski L."/>
            <person name="Werner G."/>
            <person name="Zhou K."/>
            <person name="Grigoriev I.V."/>
            <person name="Rokhsar D.S."/>
            <person name="Grossman A.R."/>
        </authorList>
    </citation>
    <scope>NUCLEOTIDE SEQUENCE [LARGE SCALE GENOMIC DNA]</scope>
    <source>
        <strain evidence="3">CC-503</strain>
    </source>
</reference>
<organism evidence="2 3">
    <name type="scientific">Chlamydomonas reinhardtii</name>
    <name type="common">Chlamydomonas smithii</name>
    <dbReference type="NCBI Taxonomy" id="3055"/>
    <lineage>
        <taxon>Eukaryota</taxon>
        <taxon>Viridiplantae</taxon>
        <taxon>Chlorophyta</taxon>
        <taxon>core chlorophytes</taxon>
        <taxon>Chlorophyceae</taxon>
        <taxon>CS clade</taxon>
        <taxon>Chlamydomonadales</taxon>
        <taxon>Chlamydomonadaceae</taxon>
        <taxon>Chlamydomonas</taxon>
    </lineage>
</organism>
<name>A0A2K3E5I7_CHLRE</name>
<proteinExistence type="predicted"/>
<keyword evidence="3" id="KW-1185">Reference proteome</keyword>
<accession>A0A2K3E5I7</accession>
<dbReference type="Gramene" id="PNW88034">
    <property type="protein sequence ID" value="PNW88034"/>
    <property type="gene ID" value="CHLRE_01g011550v5"/>
</dbReference>
<evidence type="ECO:0000313" key="3">
    <source>
        <dbReference type="Proteomes" id="UP000006906"/>
    </source>
</evidence>
<feature type="compositionally biased region" description="Gly residues" evidence="1">
    <location>
        <begin position="320"/>
        <end position="338"/>
    </location>
</feature>
<dbReference type="PaxDb" id="3055-EDP09162"/>
<dbReference type="RefSeq" id="XP_042928227.1">
    <property type="nucleotide sequence ID" value="XM_043058313.1"/>
</dbReference>
<feature type="compositionally biased region" description="Gly residues" evidence="1">
    <location>
        <begin position="379"/>
        <end position="401"/>
    </location>
</feature>
<feature type="region of interest" description="Disordered" evidence="1">
    <location>
        <begin position="369"/>
        <end position="410"/>
    </location>
</feature>
<dbReference type="OrthoDB" id="10654859at2759"/>
<feature type="compositionally biased region" description="Low complexity" evidence="1">
    <location>
        <begin position="228"/>
        <end position="245"/>
    </location>
</feature>
<feature type="region of interest" description="Disordered" evidence="1">
    <location>
        <begin position="320"/>
        <end position="342"/>
    </location>
</feature>
<feature type="region of interest" description="Disordered" evidence="1">
    <location>
        <begin position="521"/>
        <end position="590"/>
    </location>
</feature>